<evidence type="ECO:0000313" key="2">
    <source>
        <dbReference type="EMBL" id="MPM48103.1"/>
    </source>
</evidence>
<gene>
    <name evidence="2" type="ORF">SDC9_94825</name>
</gene>
<name>A0A645AB96_9ZZZZ</name>
<sequence length="122" mass="13386">MKVLSLEKERIKITMQLIGVGEDMCVIITGGDKPHIGCVTLSTPRQSLADKNIISATTSVLNLIGHKDDEVARYVSHKLSSALNKNVAASCGIHIDNAEKREIELIMKITEELTEMIINESL</sequence>
<reference evidence="2" key="1">
    <citation type="submission" date="2019-08" db="EMBL/GenBank/DDBJ databases">
        <authorList>
            <person name="Kucharzyk K."/>
            <person name="Murdoch R.W."/>
            <person name="Higgins S."/>
            <person name="Loffler F."/>
        </authorList>
    </citation>
    <scope>NUCLEOTIDE SEQUENCE</scope>
</reference>
<dbReference type="AlphaFoldDB" id="A0A645AB96"/>
<dbReference type="InterPro" id="IPR048844">
    <property type="entry name" value="LpdD_chaperone-like"/>
</dbReference>
<feature type="domain" description="Prenylated flavin chaperone LpdD-like" evidence="1">
    <location>
        <begin position="8"/>
        <end position="119"/>
    </location>
</feature>
<accession>A0A645AB96</accession>
<comment type="caution">
    <text evidence="2">The sequence shown here is derived from an EMBL/GenBank/DDBJ whole genome shotgun (WGS) entry which is preliminary data.</text>
</comment>
<organism evidence="2">
    <name type="scientific">bioreactor metagenome</name>
    <dbReference type="NCBI Taxonomy" id="1076179"/>
    <lineage>
        <taxon>unclassified sequences</taxon>
        <taxon>metagenomes</taxon>
        <taxon>ecological metagenomes</taxon>
    </lineage>
</organism>
<dbReference type="Pfam" id="PF21758">
    <property type="entry name" value="PAC_bac"/>
    <property type="match status" value="1"/>
</dbReference>
<protein>
    <recommendedName>
        <fullName evidence="1">Prenylated flavin chaperone LpdD-like domain-containing protein</fullName>
    </recommendedName>
</protein>
<dbReference type="EMBL" id="VSSQ01011956">
    <property type="protein sequence ID" value="MPM48103.1"/>
    <property type="molecule type" value="Genomic_DNA"/>
</dbReference>
<proteinExistence type="predicted"/>
<evidence type="ECO:0000259" key="1">
    <source>
        <dbReference type="Pfam" id="PF21758"/>
    </source>
</evidence>